<feature type="active site" evidence="3">
    <location>
        <position position="259"/>
    </location>
</feature>
<evidence type="ECO:0000313" key="6">
    <source>
        <dbReference type="EMBL" id="ORX80534.1"/>
    </source>
</evidence>
<dbReference type="AlphaFoldDB" id="A0A1Y1X5E0"/>
<dbReference type="PROSITE" id="PS00070">
    <property type="entry name" value="ALDEHYDE_DEHYDR_CYS"/>
    <property type="match status" value="1"/>
</dbReference>
<dbReference type="Gene3D" id="3.40.605.10">
    <property type="entry name" value="Aldehyde Dehydrogenase, Chain A, domain 1"/>
    <property type="match status" value="1"/>
</dbReference>
<evidence type="ECO:0000256" key="3">
    <source>
        <dbReference type="PROSITE-ProRule" id="PRU10007"/>
    </source>
</evidence>
<dbReference type="SUPFAM" id="SSF53720">
    <property type="entry name" value="ALDH-like"/>
    <property type="match status" value="1"/>
</dbReference>
<dbReference type="EMBL" id="MCFE01000736">
    <property type="protein sequence ID" value="ORX80534.1"/>
    <property type="molecule type" value="Genomic_DNA"/>
</dbReference>
<protein>
    <submittedName>
        <fullName evidence="6">Aldehyde dehydrogenase</fullName>
    </submittedName>
</protein>
<dbReference type="InterPro" id="IPR016162">
    <property type="entry name" value="Ald_DH_N"/>
</dbReference>
<dbReference type="FunFam" id="3.40.605.10:FF:000026">
    <property type="entry name" value="Aldehyde dehydrogenase, putative"/>
    <property type="match status" value="1"/>
</dbReference>
<name>A0A1Y1X5E0_9FUNG</name>
<evidence type="ECO:0000313" key="7">
    <source>
        <dbReference type="Proteomes" id="UP000193498"/>
    </source>
</evidence>
<reference evidence="6 7" key="1">
    <citation type="submission" date="2016-07" db="EMBL/GenBank/DDBJ databases">
        <title>Pervasive Adenine N6-methylation of Active Genes in Fungi.</title>
        <authorList>
            <consortium name="DOE Joint Genome Institute"/>
            <person name="Mondo S.J."/>
            <person name="Dannebaum R.O."/>
            <person name="Kuo R.C."/>
            <person name="Labutti K."/>
            <person name="Haridas S."/>
            <person name="Kuo A."/>
            <person name="Salamov A."/>
            <person name="Ahrendt S.R."/>
            <person name="Lipzen A."/>
            <person name="Sullivan W."/>
            <person name="Andreopoulos W.B."/>
            <person name="Clum A."/>
            <person name="Lindquist E."/>
            <person name="Daum C."/>
            <person name="Ramamoorthy G.K."/>
            <person name="Gryganskyi A."/>
            <person name="Culley D."/>
            <person name="Magnuson J.K."/>
            <person name="James T.Y."/>
            <person name="O'Malley M.A."/>
            <person name="Stajich J.E."/>
            <person name="Spatafora J.W."/>
            <person name="Visel A."/>
            <person name="Grigoriev I.V."/>
        </authorList>
    </citation>
    <scope>NUCLEOTIDE SEQUENCE [LARGE SCALE GENOMIC DNA]</scope>
    <source>
        <strain evidence="6 7">CBS 931.73</strain>
    </source>
</reference>
<dbReference type="FunFam" id="3.40.309.10:FF:000001">
    <property type="entry name" value="Mitochondrial aldehyde dehydrogenase 2"/>
    <property type="match status" value="1"/>
</dbReference>
<dbReference type="Pfam" id="PF00171">
    <property type="entry name" value="Aldedh"/>
    <property type="match status" value="1"/>
</dbReference>
<proteinExistence type="inferred from homology"/>
<evidence type="ECO:0000256" key="1">
    <source>
        <dbReference type="ARBA" id="ARBA00009986"/>
    </source>
</evidence>
<dbReference type="GO" id="GO:0004030">
    <property type="term" value="F:aldehyde dehydrogenase [NAD(P)+] activity"/>
    <property type="evidence" value="ECO:0007669"/>
    <property type="project" value="UniProtKB-ARBA"/>
</dbReference>
<keyword evidence="7" id="KW-1185">Reference proteome</keyword>
<dbReference type="PROSITE" id="PS00687">
    <property type="entry name" value="ALDEHYDE_DEHYDR_GLU"/>
    <property type="match status" value="1"/>
</dbReference>
<feature type="domain" description="Aldehyde dehydrogenase" evidence="5">
    <location>
        <begin position="34"/>
        <end position="483"/>
    </location>
</feature>
<dbReference type="InterPro" id="IPR016163">
    <property type="entry name" value="Ald_DH_C"/>
</dbReference>
<accession>A0A1Y1X5E0</accession>
<dbReference type="GO" id="GO:0019413">
    <property type="term" value="P:acetate biosynthetic process"/>
    <property type="evidence" value="ECO:0007669"/>
    <property type="project" value="UniProtKB-ARBA"/>
</dbReference>
<organism evidence="6 7">
    <name type="scientific">Basidiobolus meristosporus CBS 931.73</name>
    <dbReference type="NCBI Taxonomy" id="1314790"/>
    <lineage>
        <taxon>Eukaryota</taxon>
        <taxon>Fungi</taxon>
        <taxon>Fungi incertae sedis</taxon>
        <taxon>Zoopagomycota</taxon>
        <taxon>Entomophthoromycotina</taxon>
        <taxon>Basidiobolomycetes</taxon>
        <taxon>Basidiobolales</taxon>
        <taxon>Basidiobolaceae</taxon>
        <taxon>Basidiobolus</taxon>
    </lineage>
</organism>
<keyword evidence="2 4" id="KW-0560">Oxidoreductase</keyword>
<dbReference type="InterPro" id="IPR016160">
    <property type="entry name" value="Ald_DH_CS_CYS"/>
</dbReference>
<dbReference type="FunFam" id="3.40.605.10:FF:000007">
    <property type="entry name" value="NAD/NADP-dependent betaine aldehyde dehydrogenase"/>
    <property type="match status" value="1"/>
</dbReference>
<dbReference type="InterPro" id="IPR029510">
    <property type="entry name" value="Ald_DH_CS_GLU"/>
</dbReference>
<dbReference type="InterPro" id="IPR015590">
    <property type="entry name" value="Aldehyde_DH_dom"/>
</dbReference>
<dbReference type="PANTHER" id="PTHR11699">
    <property type="entry name" value="ALDEHYDE DEHYDROGENASE-RELATED"/>
    <property type="match status" value="1"/>
</dbReference>
<comment type="caution">
    <text evidence="6">The sequence shown here is derived from an EMBL/GenBank/DDBJ whole genome shotgun (WGS) entry which is preliminary data.</text>
</comment>
<dbReference type="Gene3D" id="3.40.309.10">
    <property type="entry name" value="Aldehyde Dehydrogenase, Chain A, domain 2"/>
    <property type="match status" value="1"/>
</dbReference>
<dbReference type="STRING" id="1314790.A0A1Y1X5E0"/>
<evidence type="ECO:0000256" key="4">
    <source>
        <dbReference type="RuleBase" id="RU003345"/>
    </source>
</evidence>
<dbReference type="OrthoDB" id="310895at2759"/>
<evidence type="ECO:0000259" key="5">
    <source>
        <dbReference type="Pfam" id="PF00171"/>
    </source>
</evidence>
<dbReference type="InterPro" id="IPR016161">
    <property type="entry name" value="Ald_DH/histidinol_DH"/>
</dbReference>
<gene>
    <name evidence="6" type="ORF">K493DRAFT_242625</name>
</gene>
<dbReference type="InParanoid" id="A0A1Y1X5E0"/>
<dbReference type="Proteomes" id="UP000193498">
    <property type="component" value="Unassembled WGS sequence"/>
</dbReference>
<evidence type="ECO:0000256" key="2">
    <source>
        <dbReference type="ARBA" id="ARBA00023002"/>
    </source>
</evidence>
<sequence length="487" mass="53192">MRTTGLKYTIKTTQLFIGNRFVDSLSSITPRLLLNPATGKPLAEVTEGSSEDVDRAVSSAQEALQGEWGEWNGRQRRDALNLLARTLSENVEELAYLESVNAGKPLAEAHWEINESIECFKHFSGYADKIRGSSYQVDNGLHSYTVREPAGVCGLITSFNYPLLLASWKLAPALATGNTVLLKPAPQTPLTALAVARLISDRDIFPKGVVNVVTGGASVGEAISKHALVDKCSFTGSTHVGKQILAHSAATNLKRVTLELGGKNPLLVAEDANIAQAVEEVFVAAFSNAGQNCCAGTRLYLSEKIHEEFLAKLQQKLSHVLATTDLEHPDCQYGPLIDERQYTKVKGFIDRARAKYNSLESNAPQATGGYFIEPTVFYGVDDDAEIAQEEIFGPVLTVLKPFKEFEEALERANRTQFGLAAGLWSKDPKKIAMFSRRIQAGINWVNCYNISNPYMPFGGFKLSGLGKDLGKEAIDEFTRVKSVTVAE</sequence>
<comment type="similarity">
    <text evidence="1 4">Belongs to the aldehyde dehydrogenase family.</text>
</comment>